<keyword evidence="2" id="KW-0169">Cobalamin biosynthesis</keyword>
<sequence>MSKKGKVYAVGIGPGNIEHMTIKAYNTIKDSEVIVGYKTYIDLIKSLIHDKEIISYGMKSEKERCKKAVDLARQGKIVSIISSGDVGIYGMAGLLLEVADQNKSTKTMEIEIVPGVTASVAAAASIGAPIMHDYVSISLSDLLTDWEVIEKRVEMAARGDFVICLYNPKSKGRQRQIEIAHDTLLKHKSEETVVAIATNVKRQNEKITITTLKDMLKHSIDMFTTVIIGNSKTHMSVDDQFMVTPRGYKI</sequence>
<keyword evidence="5" id="KW-0949">S-adenosyl-L-methionine</keyword>
<dbReference type="Gene3D" id="3.40.1010.10">
    <property type="entry name" value="Cobalt-precorrin-4 Transmethylase, Domain 1"/>
    <property type="match status" value="1"/>
</dbReference>
<dbReference type="EC" id="2.1.1.131" evidence="7"/>
<organism evidence="7">
    <name type="scientific">Proteinivorax tanatarense</name>
    <dbReference type="NCBI Taxonomy" id="1260629"/>
    <lineage>
        <taxon>Bacteria</taxon>
        <taxon>Bacillati</taxon>
        <taxon>Bacillota</taxon>
        <taxon>Clostridia</taxon>
        <taxon>Eubacteriales</taxon>
        <taxon>Proteinivoracaceae</taxon>
        <taxon>Proteinivorax</taxon>
    </lineage>
</organism>
<proteinExistence type="predicted"/>
<dbReference type="InterPro" id="IPR051810">
    <property type="entry name" value="Precorrin_MeTrfase"/>
</dbReference>
<dbReference type="GO" id="GO:0009236">
    <property type="term" value="P:cobalamin biosynthetic process"/>
    <property type="evidence" value="ECO:0007669"/>
    <property type="project" value="UniProtKB-KW"/>
</dbReference>
<dbReference type="PANTHER" id="PTHR47036">
    <property type="entry name" value="COBALT-FACTOR III C(17)-METHYLTRANSFERASE-RELATED"/>
    <property type="match status" value="1"/>
</dbReference>
<evidence type="ECO:0000256" key="5">
    <source>
        <dbReference type="ARBA" id="ARBA00022691"/>
    </source>
</evidence>
<gene>
    <name evidence="7" type="primary">cobJ</name>
    <name evidence="7" type="ORF">PRVXT_002326</name>
</gene>
<dbReference type="AlphaFoldDB" id="A0AAU7VK73"/>
<dbReference type="Pfam" id="PF00590">
    <property type="entry name" value="TP_methylase"/>
    <property type="match status" value="1"/>
</dbReference>
<evidence type="ECO:0000259" key="6">
    <source>
        <dbReference type="Pfam" id="PF00590"/>
    </source>
</evidence>
<dbReference type="PANTHER" id="PTHR47036:SF1">
    <property type="entry name" value="COBALT-FACTOR III C(17)-METHYLTRANSFERASE-RELATED"/>
    <property type="match status" value="1"/>
</dbReference>
<evidence type="ECO:0000313" key="7">
    <source>
        <dbReference type="EMBL" id="XBX74295.1"/>
    </source>
</evidence>
<dbReference type="InterPro" id="IPR014776">
    <property type="entry name" value="4pyrrole_Mease_sub2"/>
</dbReference>
<dbReference type="GO" id="GO:0032259">
    <property type="term" value="P:methylation"/>
    <property type="evidence" value="ECO:0007669"/>
    <property type="project" value="UniProtKB-KW"/>
</dbReference>
<dbReference type="InterPro" id="IPR006363">
    <property type="entry name" value="Cbl_synth_CobJ/CibH_dom"/>
</dbReference>
<dbReference type="Gene3D" id="3.30.950.10">
    <property type="entry name" value="Methyltransferase, Cobalt-precorrin-4 Transmethylase, Domain 2"/>
    <property type="match status" value="1"/>
</dbReference>
<reference evidence="7" key="1">
    <citation type="journal article" date="2013" name="Extremophiles">
        <title>Proteinivorax tanatarense gen. nov., sp. nov., an anaerobic, haloalkaliphilic, proteolytic bacterium isolated from a decaying algal bloom, and proposal of Proteinivoraceae fam. nov.</title>
        <authorList>
            <person name="Kevbrin V."/>
            <person name="Boltyanskaya Y."/>
            <person name="Zhilina T."/>
            <person name="Kolganova T."/>
            <person name="Lavrentjeva E."/>
            <person name="Kuznetsov B."/>
        </authorList>
    </citation>
    <scope>NUCLEOTIDE SEQUENCE</scope>
    <source>
        <strain evidence="7">Z-910T</strain>
    </source>
</reference>
<reference evidence="7" key="2">
    <citation type="submission" date="2024-06" db="EMBL/GenBank/DDBJ databases">
        <authorList>
            <person name="Petrova K.O."/>
            <person name="Toshchakov S.V."/>
            <person name="Boltjanskaja Y.V."/>
            <person name="Kevbrin V."/>
        </authorList>
    </citation>
    <scope>NUCLEOTIDE SEQUENCE</scope>
    <source>
        <strain evidence="7">Z-910T</strain>
    </source>
</reference>
<evidence type="ECO:0000256" key="3">
    <source>
        <dbReference type="ARBA" id="ARBA00022603"/>
    </source>
</evidence>
<accession>A0AAU7VK73</accession>
<evidence type="ECO:0000256" key="4">
    <source>
        <dbReference type="ARBA" id="ARBA00022679"/>
    </source>
</evidence>
<dbReference type="InterPro" id="IPR000878">
    <property type="entry name" value="4pyrrol_Mease"/>
</dbReference>
<dbReference type="SUPFAM" id="SSF53790">
    <property type="entry name" value="Tetrapyrrole methylase"/>
    <property type="match status" value="1"/>
</dbReference>
<feature type="domain" description="Tetrapyrrole methylase" evidence="6">
    <location>
        <begin position="6"/>
        <end position="215"/>
    </location>
</feature>
<dbReference type="NCBIfam" id="TIGR01466">
    <property type="entry name" value="cobJ_cbiH"/>
    <property type="match status" value="1"/>
</dbReference>
<evidence type="ECO:0000256" key="1">
    <source>
        <dbReference type="ARBA" id="ARBA00004953"/>
    </source>
</evidence>
<comment type="pathway">
    <text evidence="1">Cofactor biosynthesis; adenosylcobalamin biosynthesis.</text>
</comment>
<keyword evidence="3 7" id="KW-0489">Methyltransferase</keyword>
<dbReference type="InterPro" id="IPR014777">
    <property type="entry name" value="4pyrrole_Mease_sub1"/>
</dbReference>
<dbReference type="CDD" id="cd11646">
    <property type="entry name" value="Precorrin_3B_C17_MT"/>
    <property type="match status" value="1"/>
</dbReference>
<evidence type="ECO:0000256" key="2">
    <source>
        <dbReference type="ARBA" id="ARBA00022573"/>
    </source>
</evidence>
<dbReference type="InterPro" id="IPR035996">
    <property type="entry name" value="4pyrrol_Methylase_sf"/>
</dbReference>
<keyword evidence="4 7" id="KW-0808">Transferase</keyword>
<dbReference type="GO" id="GO:0030789">
    <property type="term" value="F:precorrin-3B C17-methyltransferase activity"/>
    <property type="evidence" value="ECO:0007669"/>
    <property type="project" value="UniProtKB-EC"/>
</dbReference>
<dbReference type="EMBL" id="CP158367">
    <property type="protein sequence ID" value="XBX74295.1"/>
    <property type="molecule type" value="Genomic_DNA"/>
</dbReference>
<dbReference type="RefSeq" id="WP_350343049.1">
    <property type="nucleotide sequence ID" value="NZ_CP158367.1"/>
</dbReference>
<name>A0AAU7VK73_9FIRM</name>
<protein>
    <submittedName>
        <fullName evidence="7">Precorrin-3B C(17)-methyltransferase</fullName>
        <ecNumber evidence="7">2.1.1.131</ecNumber>
    </submittedName>
</protein>